<dbReference type="RefSeq" id="WP_407339230.1">
    <property type="nucleotide sequence ID" value="NZ_CP136862.1"/>
</dbReference>
<evidence type="ECO:0000313" key="2">
    <source>
        <dbReference type="EMBL" id="WOJ89784.1"/>
    </source>
</evidence>
<name>A0ABZ0HR64_9HYPH</name>
<feature type="transmembrane region" description="Helical" evidence="1">
    <location>
        <begin position="61"/>
        <end position="79"/>
    </location>
</feature>
<sequence length="213" mass="21875">MRTGDLIRALAADAETRPASPRRALALALTQSVAIAVALYVATLGLRPHFFALLGENPRLLFKLCLTLLLVWLSGRFVLRLVQPGADVGGAAILLGIAPALLAVANLAEILAVPTGEWGQRLVGSNAIHCLESIPFLAAAPLVAALLALRQGAPENPALAGAGAGLLAGAIGAALYATHCPDDSPFFVAAWYSLAIAIVAAVGALVGARLLRW</sequence>
<keyword evidence="1" id="KW-0812">Transmembrane</keyword>
<feature type="transmembrane region" description="Helical" evidence="1">
    <location>
        <begin position="24"/>
        <end position="41"/>
    </location>
</feature>
<keyword evidence="1" id="KW-0472">Membrane</keyword>
<feature type="transmembrane region" description="Helical" evidence="1">
    <location>
        <begin position="91"/>
        <end position="113"/>
    </location>
</feature>
<evidence type="ECO:0000256" key="1">
    <source>
        <dbReference type="SAM" id="Phobius"/>
    </source>
</evidence>
<dbReference type="InterPro" id="IPR009495">
    <property type="entry name" value="NrsF"/>
</dbReference>
<protein>
    <submittedName>
        <fullName evidence="2">NrsF family protein</fullName>
    </submittedName>
</protein>
<feature type="transmembrane region" description="Helical" evidence="1">
    <location>
        <begin position="133"/>
        <end position="149"/>
    </location>
</feature>
<proteinExistence type="predicted"/>
<organism evidence="2 3">
    <name type="scientific">Methylocapsa polymorpha</name>
    <dbReference type="NCBI Taxonomy" id="3080828"/>
    <lineage>
        <taxon>Bacteria</taxon>
        <taxon>Pseudomonadati</taxon>
        <taxon>Pseudomonadota</taxon>
        <taxon>Alphaproteobacteria</taxon>
        <taxon>Hyphomicrobiales</taxon>
        <taxon>Beijerinckiaceae</taxon>
        <taxon>Methylocapsa</taxon>
    </lineage>
</organism>
<feature type="transmembrane region" description="Helical" evidence="1">
    <location>
        <begin position="158"/>
        <end position="177"/>
    </location>
</feature>
<gene>
    <name evidence="2" type="ORF">RZS28_00260</name>
</gene>
<dbReference type="Pfam" id="PF06532">
    <property type="entry name" value="NrsF"/>
    <property type="match status" value="1"/>
</dbReference>
<dbReference type="EMBL" id="CP136862">
    <property type="protein sequence ID" value="WOJ89784.1"/>
    <property type="molecule type" value="Genomic_DNA"/>
</dbReference>
<reference evidence="2 3" key="1">
    <citation type="submission" date="2023-10" db="EMBL/GenBank/DDBJ databases">
        <title>Novel methanotroph of the genus Methylocapsa from a subarctic wetland.</title>
        <authorList>
            <person name="Belova S.E."/>
            <person name="Oshkin I.Y."/>
            <person name="Miroshnikov K."/>
            <person name="Dedysh S.N."/>
        </authorList>
    </citation>
    <scope>NUCLEOTIDE SEQUENCE [LARGE SCALE GENOMIC DNA]</scope>
    <source>
        <strain evidence="2 3">RX1</strain>
    </source>
</reference>
<feature type="transmembrane region" description="Helical" evidence="1">
    <location>
        <begin position="189"/>
        <end position="211"/>
    </location>
</feature>
<evidence type="ECO:0000313" key="3">
    <source>
        <dbReference type="Proteomes" id="UP001626536"/>
    </source>
</evidence>
<keyword evidence="1" id="KW-1133">Transmembrane helix</keyword>
<accession>A0ABZ0HR64</accession>
<keyword evidence="3" id="KW-1185">Reference proteome</keyword>
<dbReference type="Proteomes" id="UP001626536">
    <property type="component" value="Chromosome"/>
</dbReference>